<proteinExistence type="predicted"/>
<keyword evidence="3" id="KW-1185">Reference proteome</keyword>
<reference evidence="2 3" key="1">
    <citation type="journal article" date="2023" name="G3 (Bethesda)">
        <title>A chromosome-length genome assembly and annotation of blackberry (Rubus argutus, cv. 'Hillquist').</title>
        <authorList>
            <person name="Bruna T."/>
            <person name="Aryal R."/>
            <person name="Dudchenko O."/>
            <person name="Sargent D.J."/>
            <person name="Mead D."/>
            <person name="Buti M."/>
            <person name="Cavallini A."/>
            <person name="Hytonen T."/>
            <person name="Andres J."/>
            <person name="Pham M."/>
            <person name="Weisz D."/>
            <person name="Mascagni F."/>
            <person name="Usai G."/>
            <person name="Natali L."/>
            <person name="Bassil N."/>
            <person name="Fernandez G.E."/>
            <person name="Lomsadze A."/>
            <person name="Armour M."/>
            <person name="Olukolu B."/>
            <person name="Poorten T."/>
            <person name="Britton C."/>
            <person name="Davik J."/>
            <person name="Ashrafi H."/>
            <person name="Aiden E.L."/>
            <person name="Borodovsky M."/>
            <person name="Worthington M."/>
        </authorList>
    </citation>
    <scope>NUCLEOTIDE SEQUENCE [LARGE SCALE GENOMIC DNA]</scope>
    <source>
        <strain evidence="2">PI 553951</strain>
    </source>
</reference>
<dbReference type="InterPro" id="IPR001810">
    <property type="entry name" value="F-box_dom"/>
</dbReference>
<dbReference type="PANTHER" id="PTHR34223">
    <property type="entry name" value="OS11G0201299 PROTEIN"/>
    <property type="match status" value="1"/>
</dbReference>
<dbReference type="CDD" id="cd09917">
    <property type="entry name" value="F-box_SF"/>
    <property type="match status" value="1"/>
</dbReference>
<gene>
    <name evidence="2" type="ORF">M0R45_024908</name>
</gene>
<dbReference type="InterPro" id="IPR036047">
    <property type="entry name" value="F-box-like_dom_sf"/>
</dbReference>
<dbReference type="InterPro" id="IPR053197">
    <property type="entry name" value="F-box_SCFL_complex_component"/>
</dbReference>
<protein>
    <recommendedName>
        <fullName evidence="1">F-box domain-containing protein</fullName>
    </recommendedName>
</protein>
<name>A0AAW1WUH0_RUBAR</name>
<dbReference type="AlphaFoldDB" id="A0AAW1WUH0"/>
<dbReference type="PROSITE" id="PS50181">
    <property type="entry name" value="FBOX"/>
    <property type="match status" value="1"/>
</dbReference>
<dbReference type="InterPro" id="IPR055357">
    <property type="entry name" value="LRR_At1g61320_AtMIF1"/>
</dbReference>
<evidence type="ECO:0000259" key="1">
    <source>
        <dbReference type="PROSITE" id="PS50181"/>
    </source>
</evidence>
<dbReference type="Gene3D" id="1.20.1280.50">
    <property type="match status" value="1"/>
</dbReference>
<evidence type="ECO:0000313" key="3">
    <source>
        <dbReference type="Proteomes" id="UP001457282"/>
    </source>
</evidence>
<dbReference type="SUPFAM" id="SSF52047">
    <property type="entry name" value="RNI-like"/>
    <property type="match status" value="1"/>
</dbReference>
<dbReference type="PANTHER" id="PTHR34223:SF51">
    <property type="entry name" value="OS06G0556300 PROTEIN"/>
    <property type="match status" value="1"/>
</dbReference>
<evidence type="ECO:0000313" key="2">
    <source>
        <dbReference type="EMBL" id="KAK9927739.1"/>
    </source>
</evidence>
<dbReference type="SUPFAM" id="SSF81383">
    <property type="entry name" value="F-box domain"/>
    <property type="match status" value="1"/>
</dbReference>
<feature type="domain" description="F-box" evidence="1">
    <location>
        <begin position="24"/>
        <end position="72"/>
    </location>
</feature>
<dbReference type="Proteomes" id="UP001457282">
    <property type="component" value="Unassembled WGS sequence"/>
</dbReference>
<sequence length="398" mass="45388">MEHKHKSLATASSQAEGACADYAVDRLSNVPREVAHHILSLVNFRDLTRVGSVSKRCREFYLSTPSLKFSSSGNRQQQLNLLNCIDRYMIRRGDDKIKSFCINWDFSASISEEGFRMMTWIHIAVRCNVEVLDLELRLNEKDGATLELPCCIYSCQSMRSLSVKTCTILKAPSFACSNNLQHLKLKNVRMDEGCGKWISCSCTCIKDIWLEDVRVDSFTVESSSLESFTLLYTYNRDPCHFSISGEKLAKMNIQWEISQASNRITRSLNVYAPNLKYLKWIGDLLNYQNFGKFMCLEKAHIFLKHQGDDYDFDNAFEVLCSLYRVKSLVLSEDTTKLLLREGSMHAPLDATTYLGLHIMSLTDDLVPAMASLLRGMPNLKTLYINSYPSLHIVKPESK</sequence>
<dbReference type="EMBL" id="JBEDUW010000005">
    <property type="protein sequence ID" value="KAK9927739.1"/>
    <property type="molecule type" value="Genomic_DNA"/>
</dbReference>
<dbReference type="Pfam" id="PF23622">
    <property type="entry name" value="LRR_At1g61320_AtMIF1"/>
    <property type="match status" value="1"/>
</dbReference>
<organism evidence="2 3">
    <name type="scientific">Rubus argutus</name>
    <name type="common">Southern blackberry</name>
    <dbReference type="NCBI Taxonomy" id="59490"/>
    <lineage>
        <taxon>Eukaryota</taxon>
        <taxon>Viridiplantae</taxon>
        <taxon>Streptophyta</taxon>
        <taxon>Embryophyta</taxon>
        <taxon>Tracheophyta</taxon>
        <taxon>Spermatophyta</taxon>
        <taxon>Magnoliopsida</taxon>
        <taxon>eudicotyledons</taxon>
        <taxon>Gunneridae</taxon>
        <taxon>Pentapetalae</taxon>
        <taxon>rosids</taxon>
        <taxon>fabids</taxon>
        <taxon>Rosales</taxon>
        <taxon>Rosaceae</taxon>
        <taxon>Rosoideae</taxon>
        <taxon>Rosoideae incertae sedis</taxon>
        <taxon>Rubus</taxon>
    </lineage>
</organism>
<comment type="caution">
    <text evidence="2">The sequence shown here is derived from an EMBL/GenBank/DDBJ whole genome shotgun (WGS) entry which is preliminary data.</text>
</comment>
<accession>A0AAW1WUH0</accession>
<dbReference type="Pfam" id="PF00646">
    <property type="entry name" value="F-box"/>
    <property type="match status" value="1"/>
</dbReference>